<name>A0A0B3RGK4_9RHOB</name>
<dbReference type="AlphaFoldDB" id="A0A0B3RGK4"/>
<sequence length="119" mass="12798">MSRGKDTVLPLRLATRRASDELEGLHARLERLEHGLDAVISHSTHAFDTKSIGMLQELDMLRQSIGALADYLDQISTATDANGMVNVSEALTAIPLRDMACRLGGQVNSAANGGHAELF</sequence>
<dbReference type="RefSeq" id="WP_069086734.1">
    <property type="nucleotide sequence ID" value="NZ_BMGQ01000020.1"/>
</dbReference>
<evidence type="ECO:0000313" key="1">
    <source>
        <dbReference type="EMBL" id="KHQ50440.1"/>
    </source>
</evidence>
<protein>
    <submittedName>
        <fullName evidence="1">Chemotaxis protein</fullName>
    </submittedName>
</protein>
<organism evidence="1 2">
    <name type="scientific">Mameliella alba</name>
    <dbReference type="NCBI Taxonomy" id="561184"/>
    <lineage>
        <taxon>Bacteria</taxon>
        <taxon>Pseudomonadati</taxon>
        <taxon>Pseudomonadota</taxon>
        <taxon>Alphaproteobacteria</taxon>
        <taxon>Rhodobacterales</taxon>
        <taxon>Roseobacteraceae</taxon>
        <taxon>Mameliella</taxon>
    </lineage>
</organism>
<dbReference type="GeneID" id="66503810"/>
<reference evidence="1 2" key="1">
    <citation type="submission" date="2014-10" db="EMBL/GenBank/DDBJ databases">
        <title>Genome sequence of Ponticoccus sp. strain UMTAT08 isolated from clonal culture of toxic dinoflagellate Alexandrium tamiyavanichii.</title>
        <authorList>
            <person name="Gan H.Y."/>
            <person name="Muhd D.-D."/>
            <person name="Mohd Noor M.E."/>
            <person name="Yeong Y.S."/>
            <person name="Usup G."/>
        </authorList>
    </citation>
    <scope>NUCLEOTIDE SEQUENCE [LARGE SCALE GENOMIC DNA]</scope>
    <source>
        <strain evidence="1 2">UMTAT08</strain>
    </source>
</reference>
<dbReference type="Proteomes" id="UP000030960">
    <property type="component" value="Unassembled WGS sequence"/>
</dbReference>
<dbReference type="STRING" id="561184.SAMN05216376_12161"/>
<keyword evidence="2" id="KW-1185">Reference proteome</keyword>
<accession>A0A0B3RGK4</accession>
<gene>
    <name evidence="1" type="ORF">OA50_04948</name>
</gene>
<comment type="caution">
    <text evidence="1">The sequence shown here is derived from an EMBL/GenBank/DDBJ whole genome shotgun (WGS) entry which is preliminary data.</text>
</comment>
<proteinExistence type="predicted"/>
<dbReference type="EMBL" id="JSUQ01000026">
    <property type="protein sequence ID" value="KHQ50440.1"/>
    <property type="molecule type" value="Genomic_DNA"/>
</dbReference>
<evidence type="ECO:0000313" key="2">
    <source>
        <dbReference type="Proteomes" id="UP000030960"/>
    </source>
</evidence>
<dbReference type="OrthoDB" id="7855878at2"/>